<sequence>MNAPGERADAVVVGAGLAGLAAAVRLASTTGPGRRILLLEAGAGPGGRARTTAFRGHRLDLGPRALYPAAERQLRALGIRITGGTPGLARAGALRDGTLHPGYAAPGALLRTPLLSPRERLAVARLLALCRSRSDPRRAGTDAAQWLADRLPSARARQAAFALLRISAYVGSPGAVAADALAAHFAGARRGVRYVDGGWGSVVAALAARAAELGVHLRTGARAVAVEGGTAPCVHLADGSETGARAVIVAGPPPRTAAALLGLPALAAHAGPPLRTACLAVALRRPPEPLRPLVFGVDEPVYFSDFSVTARLAPPGGSVLHLARYDDGTAPGPARVREQLYALLDRCRPGWRDALVHERFLPGITTMSAVPAARTGGLAGRPGVRAADRPGVFLAGDWVGPAGLLADASVLSGVAAADAAAARL</sequence>
<evidence type="ECO:0000313" key="2">
    <source>
        <dbReference type="EMBL" id="GGY05582.1"/>
    </source>
</evidence>
<dbReference type="EMBL" id="BMUT01000017">
    <property type="protein sequence ID" value="GGY05582.1"/>
    <property type="molecule type" value="Genomic_DNA"/>
</dbReference>
<proteinExistence type="predicted"/>
<dbReference type="SUPFAM" id="SSF51905">
    <property type="entry name" value="FAD/NAD(P)-binding domain"/>
    <property type="match status" value="1"/>
</dbReference>
<comment type="caution">
    <text evidence="2">The sequence shown here is derived from an EMBL/GenBank/DDBJ whole genome shotgun (WGS) entry which is preliminary data.</text>
</comment>
<dbReference type="Gene3D" id="1.10.3110.10">
    <property type="entry name" value="protoporphyrinogen ix oxidase, domain 3"/>
    <property type="match status" value="1"/>
</dbReference>
<dbReference type="Gene3D" id="3.50.50.60">
    <property type="entry name" value="FAD/NAD(P)-binding domain"/>
    <property type="match status" value="2"/>
</dbReference>
<keyword evidence="3" id="KW-1185">Reference proteome</keyword>
<accession>A0ABQ2Z9D1</accession>
<dbReference type="PANTHER" id="PTHR43734:SF1">
    <property type="entry name" value="PHYTOENE DESATURASE"/>
    <property type="match status" value="1"/>
</dbReference>
<feature type="domain" description="Amine oxidase" evidence="1">
    <location>
        <begin position="17"/>
        <end position="419"/>
    </location>
</feature>
<protein>
    <submittedName>
        <fullName evidence="2">Dehydrogenase</fullName>
    </submittedName>
</protein>
<dbReference type="RefSeq" id="WP_190024943.1">
    <property type="nucleotide sequence ID" value="NZ_BMUT01000017.1"/>
</dbReference>
<dbReference type="Pfam" id="PF01593">
    <property type="entry name" value="Amino_oxidase"/>
    <property type="match status" value="1"/>
</dbReference>
<dbReference type="InterPro" id="IPR036188">
    <property type="entry name" value="FAD/NAD-bd_sf"/>
</dbReference>
<reference evidence="3" key="1">
    <citation type="journal article" date="2019" name="Int. J. Syst. Evol. Microbiol.">
        <title>The Global Catalogue of Microorganisms (GCM) 10K type strain sequencing project: providing services to taxonomists for standard genome sequencing and annotation.</title>
        <authorList>
            <consortium name="The Broad Institute Genomics Platform"/>
            <consortium name="The Broad Institute Genome Sequencing Center for Infectious Disease"/>
            <person name="Wu L."/>
            <person name="Ma J."/>
        </authorList>
    </citation>
    <scope>NUCLEOTIDE SEQUENCE [LARGE SCALE GENOMIC DNA]</scope>
    <source>
        <strain evidence="3">JCM 4586</strain>
    </source>
</reference>
<organism evidence="2 3">
    <name type="scientific">Streptomyces hiroshimensis</name>
    <dbReference type="NCBI Taxonomy" id="66424"/>
    <lineage>
        <taxon>Bacteria</taxon>
        <taxon>Bacillati</taxon>
        <taxon>Actinomycetota</taxon>
        <taxon>Actinomycetes</taxon>
        <taxon>Kitasatosporales</taxon>
        <taxon>Streptomycetaceae</taxon>
        <taxon>Streptomyces</taxon>
    </lineage>
</organism>
<evidence type="ECO:0000313" key="3">
    <source>
        <dbReference type="Proteomes" id="UP000659223"/>
    </source>
</evidence>
<dbReference type="PANTHER" id="PTHR43734">
    <property type="entry name" value="PHYTOENE DESATURASE"/>
    <property type="match status" value="1"/>
</dbReference>
<dbReference type="Gene3D" id="3.90.660.20">
    <property type="entry name" value="Protoporphyrinogen oxidase, mitochondrial, domain 2"/>
    <property type="match status" value="1"/>
</dbReference>
<dbReference type="InterPro" id="IPR002937">
    <property type="entry name" value="Amino_oxidase"/>
</dbReference>
<gene>
    <name evidence="2" type="ORF">GCM10010324_60450</name>
</gene>
<name>A0ABQ2Z9D1_9ACTN</name>
<dbReference type="Proteomes" id="UP000659223">
    <property type="component" value="Unassembled WGS sequence"/>
</dbReference>
<evidence type="ECO:0000259" key="1">
    <source>
        <dbReference type="Pfam" id="PF01593"/>
    </source>
</evidence>